<evidence type="ECO:0000256" key="1">
    <source>
        <dbReference type="SAM" id="MobiDB-lite"/>
    </source>
</evidence>
<dbReference type="Proteomes" id="UP001370299">
    <property type="component" value="Unassembled WGS sequence"/>
</dbReference>
<keyword evidence="3" id="KW-1185">Reference proteome</keyword>
<sequence length="58" mass="6103">MSDQTAHDDDLLRRSQESIDEAKAAAAEVSEPGEDELVDEDLPVADDAEPTDGPAPAP</sequence>
<evidence type="ECO:0000313" key="3">
    <source>
        <dbReference type="Proteomes" id="UP001370299"/>
    </source>
</evidence>
<gene>
    <name evidence="2" type="ORF">WMN62_09355</name>
</gene>
<protein>
    <recommendedName>
        <fullName evidence="4">Nucleotide exchange factor GrpE</fullName>
    </recommendedName>
</protein>
<reference evidence="2 3" key="1">
    <citation type="submission" date="2024-03" db="EMBL/GenBank/DDBJ databases">
        <title>Whole genomes of four grape xylem sap localized bacterial endophytes.</title>
        <authorList>
            <person name="Kumar G."/>
            <person name="Savka M.A."/>
        </authorList>
    </citation>
    <scope>NUCLEOTIDE SEQUENCE [LARGE SCALE GENOMIC DNA]</scope>
    <source>
        <strain evidence="2 3">RIT_GXS8</strain>
    </source>
</reference>
<feature type="region of interest" description="Disordered" evidence="1">
    <location>
        <begin position="1"/>
        <end position="58"/>
    </location>
</feature>
<organism evidence="2 3">
    <name type="scientific">Curtobacterium citreum</name>
    <dbReference type="NCBI Taxonomy" id="2036"/>
    <lineage>
        <taxon>Bacteria</taxon>
        <taxon>Bacillati</taxon>
        <taxon>Actinomycetota</taxon>
        <taxon>Actinomycetes</taxon>
        <taxon>Micrococcales</taxon>
        <taxon>Microbacteriaceae</taxon>
        <taxon>Curtobacterium</taxon>
    </lineage>
</organism>
<evidence type="ECO:0000313" key="2">
    <source>
        <dbReference type="EMBL" id="MEK0171675.1"/>
    </source>
</evidence>
<evidence type="ECO:0008006" key="4">
    <source>
        <dbReference type="Google" id="ProtNLM"/>
    </source>
</evidence>
<feature type="compositionally biased region" description="Basic and acidic residues" evidence="1">
    <location>
        <begin position="1"/>
        <end position="23"/>
    </location>
</feature>
<dbReference type="RefSeq" id="WP_185021246.1">
    <property type="nucleotide sequence ID" value="NZ_JBBKAP010000018.1"/>
</dbReference>
<accession>A0ABU8YA11</accession>
<feature type="compositionally biased region" description="Acidic residues" evidence="1">
    <location>
        <begin position="31"/>
        <end position="50"/>
    </location>
</feature>
<comment type="caution">
    <text evidence="2">The sequence shown here is derived from an EMBL/GenBank/DDBJ whole genome shotgun (WGS) entry which is preliminary data.</text>
</comment>
<dbReference type="EMBL" id="JBBLYY010000047">
    <property type="protein sequence ID" value="MEK0171675.1"/>
    <property type="molecule type" value="Genomic_DNA"/>
</dbReference>
<name>A0ABU8YA11_9MICO</name>
<proteinExistence type="predicted"/>